<evidence type="ECO:0000256" key="1">
    <source>
        <dbReference type="ARBA" id="ARBA00004325"/>
    </source>
</evidence>
<dbReference type="InterPro" id="IPR021278">
    <property type="entry name" value="ATP19"/>
</dbReference>
<evidence type="ECO:0000256" key="3">
    <source>
        <dbReference type="ARBA" id="ARBA00023136"/>
    </source>
</evidence>
<dbReference type="PANTHER" id="PTHR28074:SF1">
    <property type="entry name" value="ATP SYNTHASE SUBUNIT K, MITOCHONDRIAL"/>
    <property type="match status" value="1"/>
</dbReference>
<evidence type="ECO:0008006" key="7">
    <source>
        <dbReference type="Google" id="ProtNLM"/>
    </source>
</evidence>
<keyword evidence="2" id="KW-0496">Mitochondrion</keyword>
<accession>A0ABR3WJX6</accession>
<keyword evidence="4" id="KW-0812">Transmembrane</keyword>
<reference evidence="5 6" key="1">
    <citation type="journal article" date="2024" name="Commun. Biol.">
        <title>Comparative genomic analysis of thermophilic fungi reveals convergent evolutionary adaptations and gene losses.</title>
        <authorList>
            <person name="Steindorff A.S."/>
            <person name="Aguilar-Pontes M.V."/>
            <person name="Robinson A.J."/>
            <person name="Andreopoulos B."/>
            <person name="LaButti K."/>
            <person name="Kuo A."/>
            <person name="Mondo S."/>
            <person name="Riley R."/>
            <person name="Otillar R."/>
            <person name="Haridas S."/>
            <person name="Lipzen A."/>
            <person name="Grimwood J."/>
            <person name="Schmutz J."/>
            <person name="Clum A."/>
            <person name="Reid I.D."/>
            <person name="Moisan M.C."/>
            <person name="Butler G."/>
            <person name="Nguyen T.T.M."/>
            <person name="Dewar K."/>
            <person name="Conant G."/>
            <person name="Drula E."/>
            <person name="Henrissat B."/>
            <person name="Hansel C."/>
            <person name="Singer S."/>
            <person name="Hutchinson M.I."/>
            <person name="de Vries R.P."/>
            <person name="Natvig D.O."/>
            <person name="Powell A.J."/>
            <person name="Tsang A."/>
            <person name="Grigoriev I.V."/>
        </authorList>
    </citation>
    <scope>NUCLEOTIDE SEQUENCE [LARGE SCALE GENOMIC DNA]</scope>
    <source>
        <strain evidence="5 6">ATCC 24622</strain>
    </source>
</reference>
<feature type="transmembrane region" description="Helical" evidence="4">
    <location>
        <begin position="12"/>
        <end position="33"/>
    </location>
</feature>
<sequence length="72" mass="7578">MVATYTIFGRQIGSHYLAMLTLGTLFGSSYLAMSGGKKTPAAPPINASTPDEADFIKKFLAEADAGEKKAAH</sequence>
<gene>
    <name evidence="5" type="ORF">VTK73DRAFT_6281</name>
</gene>
<keyword evidence="4" id="KW-1133">Transmembrane helix</keyword>
<evidence type="ECO:0000313" key="6">
    <source>
        <dbReference type="Proteomes" id="UP001586593"/>
    </source>
</evidence>
<evidence type="ECO:0000256" key="4">
    <source>
        <dbReference type="SAM" id="Phobius"/>
    </source>
</evidence>
<dbReference type="Proteomes" id="UP001586593">
    <property type="component" value="Unassembled WGS sequence"/>
</dbReference>
<comment type="subcellular location">
    <subcellularLocation>
        <location evidence="1">Mitochondrion membrane</location>
    </subcellularLocation>
</comment>
<comment type="caution">
    <text evidence="5">The sequence shown here is derived from an EMBL/GenBank/DDBJ whole genome shotgun (WGS) entry which is preliminary data.</text>
</comment>
<name>A0ABR3WJX6_9PEZI</name>
<dbReference type="PANTHER" id="PTHR28074">
    <property type="entry name" value="ATP SYNTHASE SUBUNIT K, MITOCHONDRIAL"/>
    <property type="match status" value="1"/>
</dbReference>
<evidence type="ECO:0000256" key="2">
    <source>
        <dbReference type="ARBA" id="ARBA00023128"/>
    </source>
</evidence>
<organism evidence="5 6">
    <name type="scientific">Phialemonium thermophilum</name>
    <dbReference type="NCBI Taxonomy" id="223376"/>
    <lineage>
        <taxon>Eukaryota</taxon>
        <taxon>Fungi</taxon>
        <taxon>Dikarya</taxon>
        <taxon>Ascomycota</taxon>
        <taxon>Pezizomycotina</taxon>
        <taxon>Sordariomycetes</taxon>
        <taxon>Sordariomycetidae</taxon>
        <taxon>Cephalothecales</taxon>
        <taxon>Cephalothecaceae</taxon>
        <taxon>Phialemonium</taxon>
    </lineage>
</organism>
<keyword evidence="3 4" id="KW-0472">Membrane</keyword>
<protein>
    <recommendedName>
        <fullName evidence="7">ATP synthase subunit K, mitochondrial</fullName>
    </recommendedName>
</protein>
<keyword evidence="6" id="KW-1185">Reference proteome</keyword>
<dbReference type="Pfam" id="PF11022">
    <property type="entry name" value="ATP19"/>
    <property type="match status" value="1"/>
</dbReference>
<proteinExistence type="predicted"/>
<evidence type="ECO:0000313" key="5">
    <source>
        <dbReference type="EMBL" id="KAL1863961.1"/>
    </source>
</evidence>
<dbReference type="EMBL" id="JAZHXJ010000353">
    <property type="protein sequence ID" value="KAL1863961.1"/>
    <property type="molecule type" value="Genomic_DNA"/>
</dbReference>